<keyword evidence="4" id="KW-1185">Reference proteome</keyword>
<evidence type="ECO:0000256" key="1">
    <source>
        <dbReference type="ARBA" id="ARBA00009108"/>
    </source>
</evidence>
<dbReference type="InterPro" id="IPR010273">
    <property type="entry name" value="DUF881"/>
</dbReference>
<dbReference type="Proteomes" id="UP000681414">
    <property type="component" value="Unassembled WGS sequence"/>
</dbReference>
<sequence>MNINNGKVYITIITVIIGFMIAVQFQTVHEPTTRDTRDIWELRETLSNEMKLQSKLLEEIRIEDKRINDYASEIEGSKEEALKQTLEQLKEEAGLTKVGGPGIVLTVDSIDKALLLGKRVTSVSPMNLKRLINELNMYGAKDISIDGERLINTTVIRDINGETKVGTHSLKSLPFSIHIITENMEVAEKMYNSLQVSSIIDDFFIDNVKVEISAPNKSIKVPAHVDPIKIHGMTPVKEKGDG</sequence>
<protein>
    <submittedName>
        <fullName evidence="3">DUF881 domain-containing protein</fullName>
    </submittedName>
</protein>
<keyword evidence="2" id="KW-0472">Membrane</keyword>
<dbReference type="RefSeq" id="WP_213123133.1">
    <property type="nucleotide sequence ID" value="NZ_JAGYPG010000001.1"/>
</dbReference>
<gene>
    <name evidence="3" type="ORF">KHA97_02285</name>
</gene>
<proteinExistence type="inferred from homology"/>
<evidence type="ECO:0000313" key="3">
    <source>
        <dbReference type="EMBL" id="MBS4193901.1"/>
    </source>
</evidence>
<name>A0A942T9U6_9BACI</name>
<comment type="caution">
    <text evidence="3">The sequence shown here is derived from an EMBL/GenBank/DDBJ whole genome shotgun (WGS) entry which is preliminary data.</text>
</comment>
<accession>A0A942T9U6</accession>
<reference evidence="3 4" key="1">
    <citation type="submission" date="2021-05" db="EMBL/GenBank/DDBJ databases">
        <title>Novel Bacillus species.</title>
        <authorList>
            <person name="Liu G."/>
        </authorList>
    </citation>
    <scope>NUCLEOTIDE SEQUENCE [LARGE SCALE GENOMIC DNA]</scope>
    <source>
        <strain evidence="4">FJAT-49780</strain>
    </source>
</reference>
<keyword evidence="2" id="KW-1133">Transmembrane helix</keyword>
<evidence type="ECO:0000313" key="4">
    <source>
        <dbReference type="Proteomes" id="UP000681414"/>
    </source>
</evidence>
<dbReference type="AlphaFoldDB" id="A0A942T9U6"/>
<feature type="transmembrane region" description="Helical" evidence="2">
    <location>
        <begin position="7"/>
        <end position="25"/>
    </location>
</feature>
<dbReference type="PANTHER" id="PTHR37313:SF2">
    <property type="entry name" value="UPF0749 PROTEIN YLXX"/>
    <property type="match status" value="1"/>
</dbReference>
<dbReference type="EMBL" id="JAGYPG010000001">
    <property type="protein sequence ID" value="MBS4193901.1"/>
    <property type="molecule type" value="Genomic_DNA"/>
</dbReference>
<dbReference type="Gene3D" id="3.30.70.1880">
    <property type="entry name" value="Protein of unknown function DUF881"/>
    <property type="match status" value="1"/>
</dbReference>
<dbReference type="PANTHER" id="PTHR37313">
    <property type="entry name" value="UPF0749 PROTEIN RV1825"/>
    <property type="match status" value="1"/>
</dbReference>
<keyword evidence="2" id="KW-0812">Transmembrane</keyword>
<evidence type="ECO:0000256" key="2">
    <source>
        <dbReference type="SAM" id="Phobius"/>
    </source>
</evidence>
<dbReference type="Pfam" id="PF05949">
    <property type="entry name" value="DUF881"/>
    <property type="match status" value="1"/>
</dbReference>
<organism evidence="3 4">
    <name type="scientific">Lederbergia citri</name>
    <dbReference type="NCBI Taxonomy" id="2833580"/>
    <lineage>
        <taxon>Bacteria</taxon>
        <taxon>Bacillati</taxon>
        <taxon>Bacillota</taxon>
        <taxon>Bacilli</taxon>
        <taxon>Bacillales</taxon>
        <taxon>Bacillaceae</taxon>
        <taxon>Lederbergia</taxon>
    </lineage>
</organism>
<comment type="similarity">
    <text evidence="1">Belongs to the UPF0749 family.</text>
</comment>